<dbReference type="AlphaFoldDB" id="A0A067K4J0"/>
<feature type="region of interest" description="Disordered" evidence="1">
    <location>
        <begin position="628"/>
        <end position="718"/>
    </location>
</feature>
<feature type="compositionally biased region" description="Polar residues" evidence="1">
    <location>
        <begin position="391"/>
        <end position="411"/>
    </location>
</feature>
<feature type="region of interest" description="Disordered" evidence="1">
    <location>
        <begin position="1140"/>
        <end position="1170"/>
    </location>
</feature>
<dbReference type="PANTHER" id="PTHR46548:SF1">
    <property type="entry name" value="BAH AND TFIIS DOMAIN-CONTAINING PROTEIN-RELATED"/>
    <property type="match status" value="1"/>
</dbReference>
<name>A0A067K4J0_JATCU</name>
<organism evidence="2 3">
    <name type="scientific">Jatropha curcas</name>
    <name type="common">Barbados nut</name>
    <dbReference type="NCBI Taxonomy" id="180498"/>
    <lineage>
        <taxon>Eukaryota</taxon>
        <taxon>Viridiplantae</taxon>
        <taxon>Streptophyta</taxon>
        <taxon>Embryophyta</taxon>
        <taxon>Tracheophyta</taxon>
        <taxon>Spermatophyta</taxon>
        <taxon>Magnoliopsida</taxon>
        <taxon>eudicotyledons</taxon>
        <taxon>Gunneridae</taxon>
        <taxon>Pentapetalae</taxon>
        <taxon>rosids</taxon>
        <taxon>fabids</taxon>
        <taxon>Malpighiales</taxon>
        <taxon>Euphorbiaceae</taxon>
        <taxon>Crotonoideae</taxon>
        <taxon>Jatropheae</taxon>
        <taxon>Jatropha</taxon>
    </lineage>
</organism>
<reference evidence="2 3" key="1">
    <citation type="journal article" date="2014" name="PLoS ONE">
        <title>Global Analysis of Gene Expression Profiles in Physic Nut (Jatropha curcas L.) Seedlings Exposed to Salt Stress.</title>
        <authorList>
            <person name="Zhang L."/>
            <person name="Zhang C."/>
            <person name="Wu P."/>
            <person name="Chen Y."/>
            <person name="Li M."/>
            <person name="Jiang H."/>
            <person name="Wu G."/>
        </authorList>
    </citation>
    <scope>NUCLEOTIDE SEQUENCE [LARGE SCALE GENOMIC DNA]</scope>
    <source>
        <strain evidence="3">cv. GZQX0401</strain>
        <tissue evidence="2">Young leaves</tissue>
    </source>
</reference>
<protein>
    <submittedName>
        <fullName evidence="2">Uncharacterized protein</fullName>
    </submittedName>
</protein>
<evidence type="ECO:0000313" key="3">
    <source>
        <dbReference type="Proteomes" id="UP000027138"/>
    </source>
</evidence>
<feature type="compositionally biased region" description="Low complexity" evidence="1">
    <location>
        <begin position="412"/>
        <end position="424"/>
    </location>
</feature>
<feature type="region of interest" description="Disordered" evidence="1">
    <location>
        <begin position="1"/>
        <end position="204"/>
    </location>
</feature>
<feature type="region of interest" description="Disordered" evidence="1">
    <location>
        <begin position="223"/>
        <end position="271"/>
    </location>
</feature>
<feature type="region of interest" description="Disordered" evidence="1">
    <location>
        <begin position="1205"/>
        <end position="1224"/>
    </location>
</feature>
<keyword evidence="3" id="KW-1185">Reference proteome</keyword>
<feature type="compositionally biased region" description="Polar residues" evidence="1">
    <location>
        <begin position="441"/>
        <end position="459"/>
    </location>
</feature>
<sequence>MDAKSGSNQAVSWAARPRLPEVSHGGNRNSGAASDVAMKSSVAQLSASKNAPVKLVQGDTTTKSASPSPSPGSMKSAPSSASVGNNLKEGLPRNTGLNSGSDPPLTTAGDEKSSSSSQSHNNSQSCSSDHTKTGGYSGKEDARSSTAISMNANKIIGGSSRHRKSMNGFSGPTSSGVQKETGSSRNSSLHRNPGSEKLTQSSLTCEKVVDVPLVDGNNHKLIVKLSNRGRSPARSASGGSFEDPSVMNSRASSPVLSEKHDQFDRNLKDKNDAYRSNVISDVITESWQSNDFKEVLARSDEGGGSPATVADEDNCRSGDDAKKLAEGSKAASSSSGNERKLGKFNDASFSSMNALIESVKYSEANVSICAGDDVGMNLLASVAASEMSKSDMASPSPSPQRNTTVAEHSCTSNDSRSKSSLSDRPAPEQGQPVDSEHEKQSTITSNSLAKNTEVKPTSLSHEKQTGEVTGHLKCSSMDMQHVAEISLGANVKSEETLIGTSPVVPSASMLEKNTSGGHIETWEEKSHGKSNGAGHPDAKQEVCNSFETEVKANVPGVVGNEGVAGSCSYPAMEIDSKNKKNNNSELNVAMQTEQKPPTMMLPECLKANREVLHHSDSVKEVISESVDELKAKKADETDTSSQTPGKPKTEEENNIASSADHKGGSVESLENNQGNQHSSSPMPSGKVLPAVVQEPEKQTRPGGSNLNSIEADEAEECTSAVVDAAPSFSAVQSDIEAKVEFDLNEGFDADDGKFGESSNITAPESSTAVQLISLLPLPVSSTSSGLPASITVASAAKRPFVPPEDLLRNRGELGWKGSAATSAFRPAEPRKALEALVSSMSNSLPDAPATKPSRPPLDIDLNVPDERILEDIVSRSSAQGTSSMSDFTNKRDLLHDKTVGSAPVRNFGGLDLDLNRVDEPTDMFNHLTSNGHKLDVQLQPIKSLSGGILNGEVSVRRDFDLNDGPLVDEMSAEPSPFGQHTRSNVPSHPSVSGLRINNPEIGNFSSWFPHSNPYPAVTIQSILPDRGEQPFPVVTPGGPQRMLAPPTGSTPFSPDVYRGSVLSSSPAVPFPSTPFQYPVFPFGTNFPLPSATFSGGSTTYVDSSSGGRLCFPAMHSQVLAPAGAVPSHYPRPFVVSLPDSNNNGSVESSRKWGRQGLDLNSGPLGPDIDVRDETSTLASRQLSVASSQALAEEQSRMYQVAAGGLLKRKEPDGGWEGYKQSSWQ</sequence>
<feature type="compositionally biased region" description="Low complexity" evidence="1">
    <location>
        <begin position="114"/>
        <end position="128"/>
    </location>
</feature>
<dbReference type="Proteomes" id="UP000027138">
    <property type="component" value="Unassembled WGS sequence"/>
</dbReference>
<feature type="compositionally biased region" description="Low complexity" evidence="1">
    <location>
        <begin position="226"/>
        <end position="240"/>
    </location>
</feature>
<feature type="region of interest" description="Disordered" evidence="1">
    <location>
        <begin position="297"/>
        <end position="347"/>
    </location>
</feature>
<feature type="region of interest" description="Disordered" evidence="1">
    <location>
        <begin position="842"/>
        <end position="861"/>
    </location>
</feature>
<feature type="compositionally biased region" description="Polar residues" evidence="1">
    <location>
        <begin position="668"/>
        <end position="682"/>
    </location>
</feature>
<feature type="compositionally biased region" description="Basic and acidic residues" evidence="1">
    <location>
        <begin position="313"/>
        <end position="326"/>
    </location>
</feature>
<feature type="compositionally biased region" description="Polar residues" evidence="1">
    <location>
        <begin position="1"/>
        <end position="11"/>
    </location>
</feature>
<dbReference type="PANTHER" id="PTHR46548">
    <property type="entry name" value="BAH AND TFIIS DOMAIN-CONTAINING PROTEIN-RELATED"/>
    <property type="match status" value="1"/>
</dbReference>
<dbReference type="STRING" id="180498.A0A067K4J0"/>
<evidence type="ECO:0000313" key="2">
    <source>
        <dbReference type="EMBL" id="KDP31136.1"/>
    </source>
</evidence>
<feature type="region of interest" description="Disordered" evidence="1">
    <location>
        <begin position="384"/>
        <end position="467"/>
    </location>
</feature>
<evidence type="ECO:0000256" key="1">
    <source>
        <dbReference type="SAM" id="MobiDB-lite"/>
    </source>
</evidence>
<accession>A0A067K4J0</accession>
<dbReference type="OrthoDB" id="1917005at2759"/>
<dbReference type="EMBL" id="KK914632">
    <property type="protein sequence ID" value="KDP31136.1"/>
    <property type="molecule type" value="Genomic_DNA"/>
</dbReference>
<feature type="compositionally biased region" description="Low complexity" evidence="1">
    <location>
        <begin position="64"/>
        <end position="82"/>
    </location>
</feature>
<proteinExistence type="predicted"/>
<feature type="compositionally biased region" description="Polar residues" evidence="1">
    <location>
        <begin position="246"/>
        <end position="255"/>
    </location>
</feature>
<feature type="compositionally biased region" description="Basic and acidic residues" evidence="1">
    <location>
        <begin position="257"/>
        <end position="271"/>
    </location>
</feature>
<gene>
    <name evidence="2" type="ORF">JCGZ_11512</name>
</gene>
<feature type="compositionally biased region" description="Polar residues" evidence="1">
    <location>
        <begin position="167"/>
        <end position="190"/>
    </location>
</feature>